<protein>
    <submittedName>
        <fullName evidence="2">Uncharacterized protein</fullName>
    </submittedName>
</protein>
<dbReference type="Proteomes" id="UP000324222">
    <property type="component" value="Unassembled WGS sequence"/>
</dbReference>
<organism evidence="2 3">
    <name type="scientific">Portunus trituberculatus</name>
    <name type="common">Swimming crab</name>
    <name type="synonym">Neptunus trituberculatus</name>
    <dbReference type="NCBI Taxonomy" id="210409"/>
    <lineage>
        <taxon>Eukaryota</taxon>
        <taxon>Metazoa</taxon>
        <taxon>Ecdysozoa</taxon>
        <taxon>Arthropoda</taxon>
        <taxon>Crustacea</taxon>
        <taxon>Multicrustacea</taxon>
        <taxon>Malacostraca</taxon>
        <taxon>Eumalacostraca</taxon>
        <taxon>Eucarida</taxon>
        <taxon>Decapoda</taxon>
        <taxon>Pleocyemata</taxon>
        <taxon>Brachyura</taxon>
        <taxon>Eubrachyura</taxon>
        <taxon>Portunoidea</taxon>
        <taxon>Portunidae</taxon>
        <taxon>Portuninae</taxon>
        <taxon>Portunus</taxon>
    </lineage>
</organism>
<sequence>MEGEGAFAAHDVARQGLLTLDSVLLCGTQHSQATRWANSTSQTPPSRQLNATSKISSTSRQVTTEPRRRPCAVQSAAGGQPWARLRQAAPPTSLLLTPLRLPHLAGRGVWEECLRCGQLQVHPDG</sequence>
<feature type="compositionally biased region" description="Polar residues" evidence="1">
    <location>
        <begin position="33"/>
        <end position="64"/>
    </location>
</feature>
<reference evidence="2 3" key="1">
    <citation type="submission" date="2019-05" db="EMBL/GenBank/DDBJ databases">
        <title>Another draft genome of Portunus trituberculatus and its Hox gene families provides insights of decapod evolution.</title>
        <authorList>
            <person name="Jeong J.-H."/>
            <person name="Song I."/>
            <person name="Kim S."/>
            <person name="Choi T."/>
            <person name="Kim D."/>
            <person name="Ryu S."/>
            <person name="Kim W."/>
        </authorList>
    </citation>
    <scope>NUCLEOTIDE SEQUENCE [LARGE SCALE GENOMIC DNA]</scope>
    <source>
        <tissue evidence="2">Muscle</tissue>
    </source>
</reference>
<evidence type="ECO:0000256" key="1">
    <source>
        <dbReference type="SAM" id="MobiDB-lite"/>
    </source>
</evidence>
<comment type="caution">
    <text evidence="2">The sequence shown here is derived from an EMBL/GenBank/DDBJ whole genome shotgun (WGS) entry which is preliminary data.</text>
</comment>
<name>A0A5B7K1Z7_PORTR</name>
<accession>A0A5B7K1Z7</accession>
<feature type="region of interest" description="Disordered" evidence="1">
    <location>
        <begin position="33"/>
        <end position="85"/>
    </location>
</feature>
<dbReference type="AlphaFoldDB" id="A0A5B7K1Z7"/>
<dbReference type="EMBL" id="VSRR010123462">
    <property type="protein sequence ID" value="MPD00557.1"/>
    <property type="molecule type" value="Genomic_DNA"/>
</dbReference>
<keyword evidence="3" id="KW-1185">Reference proteome</keyword>
<evidence type="ECO:0000313" key="3">
    <source>
        <dbReference type="Proteomes" id="UP000324222"/>
    </source>
</evidence>
<evidence type="ECO:0000313" key="2">
    <source>
        <dbReference type="EMBL" id="MPD00557.1"/>
    </source>
</evidence>
<gene>
    <name evidence="2" type="ORF">E2C01_096037</name>
</gene>
<proteinExistence type="predicted"/>